<accession>A0ABR3FXM8</accession>
<feature type="region of interest" description="Disordered" evidence="1">
    <location>
        <begin position="185"/>
        <end position="259"/>
    </location>
</feature>
<comment type="caution">
    <text evidence="3">The sequence shown here is derived from an EMBL/GenBank/DDBJ whole genome shotgun (WGS) entry which is preliminary data.</text>
</comment>
<name>A0ABR3FXM8_9AGAR</name>
<evidence type="ECO:0000256" key="2">
    <source>
        <dbReference type="SAM" id="Phobius"/>
    </source>
</evidence>
<feature type="region of interest" description="Disordered" evidence="1">
    <location>
        <begin position="290"/>
        <end position="316"/>
    </location>
</feature>
<feature type="transmembrane region" description="Helical" evidence="2">
    <location>
        <begin position="144"/>
        <end position="167"/>
    </location>
</feature>
<gene>
    <name evidence="3" type="ORF">V5O48_002109</name>
</gene>
<reference evidence="3 4" key="1">
    <citation type="submission" date="2024-02" db="EMBL/GenBank/DDBJ databases">
        <title>A draft genome for the cacao thread blight pathogen Marasmius crinis-equi.</title>
        <authorList>
            <person name="Cohen S.P."/>
            <person name="Baruah I.K."/>
            <person name="Amoako-Attah I."/>
            <person name="Bukari Y."/>
            <person name="Meinhardt L.W."/>
            <person name="Bailey B.A."/>
        </authorList>
    </citation>
    <scope>NUCLEOTIDE SEQUENCE [LARGE SCALE GENOMIC DNA]</scope>
    <source>
        <strain evidence="3 4">GH-76</strain>
    </source>
</reference>
<keyword evidence="2" id="KW-0812">Transmembrane</keyword>
<organism evidence="3 4">
    <name type="scientific">Marasmius crinis-equi</name>
    <dbReference type="NCBI Taxonomy" id="585013"/>
    <lineage>
        <taxon>Eukaryota</taxon>
        <taxon>Fungi</taxon>
        <taxon>Dikarya</taxon>
        <taxon>Basidiomycota</taxon>
        <taxon>Agaricomycotina</taxon>
        <taxon>Agaricomycetes</taxon>
        <taxon>Agaricomycetidae</taxon>
        <taxon>Agaricales</taxon>
        <taxon>Marasmiineae</taxon>
        <taxon>Marasmiaceae</taxon>
        <taxon>Marasmius</taxon>
    </lineage>
</organism>
<evidence type="ECO:0000313" key="4">
    <source>
        <dbReference type="Proteomes" id="UP001465976"/>
    </source>
</evidence>
<keyword evidence="2" id="KW-0472">Membrane</keyword>
<evidence type="ECO:0000313" key="3">
    <source>
        <dbReference type="EMBL" id="KAL0579862.1"/>
    </source>
</evidence>
<keyword evidence="4" id="KW-1185">Reference proteome</keyword>
<keyword evidence="2" id="KW-1133">Transmembrane helix</keyword>
<dbReference type="EMBL" id="JBAHYK010000045">
    <property type="protein sequence ID" value="KAL0579862.1"/>
    <property type="molecule type" value="Genomic_DNA"/>
</dbReference>
<sequence>MSSRRFNRFSVNFGMLANTYRAPIGNSSTTGIIEQEDGDMYFLRGLAAVLRLGGELPADLRDTIKIVLGVHYNAIRDYASFRENLYGRSWSPDVLNSGSFDMYNQAAAAQVFVDGIDLFEETNSPSPSTPTFIPPPSSKTRTGVIVGATIGSVVFVSMSAIAAFVFLHRHRWRRAAPSPEFTSQIISPFHGEKSGQPHPRASHWHAKNRSDPPGSADSRGNEAGSVPLIVPAHSEGTPPSESDEHLGNNMGGPGTRREDDREEIAAQMELTPGFPDMVRAVYQRLWERDGSEAPPDYLSNAGGVCEPLAEASSRDI</sequence>
<proteinExistence type="predicted"/>
<protein>
    <submittedName>
        <fullName evidence="3">Uncharacterized protein</fullName>
    </submittedName>
</protein>
<evidence type="ECO:0000256" key="1">
    <source>
        <dbReference type="SAM" id="MobiDB-lite"/>
    </source>
</evidence>
<dbReference type="Proteomes" id="UP001465976">
    <property type="component" value="Unassembled WGS sequence"/>
</dbReference>